<gene>
    <name evidence="7" type="ORF">ACFQKB_33860</name>
</gene>
<keyword evidence="8" id="KW-1185">Reference proteome</keyword>
<proteinExistence type="predicted"/>
<protein>
    <submittedName>
        <fullName evidence="7">MauE/DoxX family redox-associated membrane protein</fullName>
    </submittedName>
</protein>
<comment type="subcellular location">
    <subcellularLocation>
        <location evidence="1">Membrane</location>
        <topology evidence="1">Multi-pass membrane protein</topology>
    </subcellularLocation>
</comment>
<evidence type="ECO:0000259" key="6">
    <source>
        <dbReference type="Pfam" id="PF07291"/>
    </source>
</evidence>
<evidence type="ECO:0000256" key="3">
    <source>
        <dbReference type="ARBA" id="ARBA00022989"/>
    </source>
</evidence>
<feature type="domain" description="Methylamine utilisation protein MauE" evidence="6">
    <location>
        <begin position="11"/>
        <end position="140"/>
    </location>
</feature>
<evidence type="ECO:0000256" key="1">
    <source>
        <dbReference type="ARBA" id="ARBA00004141"/>
    </source>
</evidence>
<evidence type="ECO:0000313" key="8">
    <source>
        <dbReference type="Proteomes" id="UP001596380"/>
    </source>
</evidence>
<name>A0ABW2CTI3_9ACTN</name>
<dbReference type="InterPro" id="IPR009908">
    <property type="entry name" value="Methylamine_util_MauE"/>
</dbReference>
<keyword evidence="2" id="KW-0812">Transmembrane</keyword>
<dbReference type="Pfam" id="PF07291">
    <property type="entry name" value="MauE"/>
    <property type="match status" value="1"/>
</dbReference>
<accession>A0ABW2CTI3</accession>
<sequence length="320" mass="33588">MTISDLQNAQVLLLAAVLLAACLAKLTIRAPVADVPDHVHGVPVPARLRRATALRSSRGLNVGLGVGEGALGLALLLSPHLSVRIATTVAFAAATWAVGELRVHRPDAGCGCFGGLSAKRVGRRSVARAALFTGAGVVSLTAPHAGLAVLRHDAAQVWPVLVLELAVFAAISPELSAPLDRRGLRTRPPVPCGRRLSPLAETYATLHDSPAWLAYENVLASAVPLDVWREGCWRFVVYPARVDGRPMEAVFAVSTAARDREVKAVLLAPERPEPPDLPADGRTQEEHTDGRASADAADVDAAEAEVEDTGESRTIGSGVV</sequence>
<feature type="compositionally biased region" description="Acidic residues" evidence="5">
    <location>
        <begin position="297"/>
        <end position="309"/>
    </location>
</feature>
<feature type="compositionally biased region" description="Basic and acidic residues" evidence="5">
    <location>
        <begin position="282"/>
        <end position="292"/>
    </location>
</feature>
<dbReference type="RefSeq" id="WP_378063860.1">
    <property type="nucleotide sequence ID" value="NZ_JBHSXS010000030.1"/>
</dbReference>
<comment type="caution">
    <text evidence="7">The sequence shown here is derived from an EMBL/GenBank/DDBJ whole genome shotgun (WGS) entry which is preliminary data.</text>
</comment>
<keyword evidence="4" id="KW-0472">Membrane</keyword>
<keyword evidence="3" id="KW-1133">Transmembrane helix</keyword>
<reference evidence="8" key="1">
    <citation type="journal article" date="2019" name="Int. J. Syst. Evol. Microbiol.">
        <title>The Global Catalogue of Microorganisms (GCM) 10K type strain sequencing project: providing services to taxonomists for standard genome sequencing and annotation.</title>
        <authorList>
            <consortium name="The Broad Institute Genomics Platform"/>
            <consortium name="The Broad Institute Genome Sequencing Center for Infectious Disease"/>
            <person name="Wu L."/>
            <person name="Ma J."/>
        </authorList>
    </citation>
    <scope>NUCLEOTIDE SEQUENCE [LARGE SCALE GENOMIC DNA]</scope>
    <source>
        <strain evidence="8">JCM 3369</strain>
    </source>
</reference>
<feature type="region of interest" description="Disordered" evidence="5">
    <location>
        <begin position="269"/>
        <end position="320"/>
    </location>
</feature>
<evidence type="ECO:0000256" key="5">
    <source>
        <dbReference type="SAM" id="MobiDB-lite"/>
    </source>
</evidence>
<evidence type="ECO:0000256" key="2">
    <source>
        <dbReference type="ARBA" id="ARBA00022692"/>
    </source>
</evidence>
<dbReference type="Proteomes" id="UP001596380">
    <property type="component" value="Unassembled WGS sequence"/>
</dbReference>
<dbReference type="EMBL" id="JBHSXS010000030">
    <property type="protein sequence ID" value="MFC6884787.1"/>
    <property type="molecule type" value="Genomic_DNA"/>
</dbReference>
<organism evidence="7 8">
    <name type="scientific">Actinomadura yumaensis</name>
    <dbReference type="NCBI Taxonomy" id="111807"/>
    <lineage>
        <taxon>Bacteria</taxon>
        <taxon>Bacillati</taxon>
        <taxon>Actinomycetota</taxon>
        <taxon>Actinomycetes</taxon>
        <taxon>Streptosporangiales</taxon>
        <taxon>Thermomonosporaceae</taxon>
        <taxon>Actinomadura</taxon>
    </lineage>
</organism>
<evidence type="ECO:0000313" key="7">
    <source>
        <dbReference type="EMBL" id="MFC6884787.1"/>
    </source>
</evidence>
<evidence type="ECO:0000256" key="4">
    <source>
        <dbReference type="ARBA" id="ARBA00023136"/>
    </source>
</evidence>